<comment type="caution">
    <text evidence="7">The sequence shown here is derived from an EMBL/GenBank/DDBJ whole genome shotgun (WGS) entry which is preliminary data.</text>
</comment>
<feature type="repeat" description="Filamin" evidence="4">
    <location>
        <begin position="1012"/>
        <end position="1096"/>
    </location>
</feature>
<evidence type="ECO:0000313" key="8">
    <source>
        <dbReference type="Proteomes" id="UP000580250"/>
    </source>
</evidence>
<feature type="region of interest" description="Disordered" evidence="5">
    <location>
        <begin position="1129"/>
        <end position="1178"/>
    </location>
</feature>
<feature type="region of interest" description="Disordered" evidence="5">
    <location>
        <begin position="1264"/>
        <end position="1283"/>
    </location>
</feature>
<evidence type="ECO:0000256" key="1">
    <source>
        <dbReference type="ARBA" id="ARBA00009238"/>
    </source>
</evidence>
<evidence type="ECO:0000256" key="2">
    <source>
        <dbReference type="ARBA" id="ARBA00022737"/>
    </source>
</evidence>
<dbReference type="InterPro" id="IPR001589">
    <property type="entry name" value="Actinin_actin-bd_CS"/>
</dbReference>
<evidence type="ECO:0000313" key="7">
    <source>
        <dbReference type="EMBL" id="CAD2176995.1"/>
    </source>
</evidence>
<dbReference type="InterPro" id="IPR013783">
    <property type="entry name" value="Ig-like_fold"/>
</dbReference>
<dbReference type="SMART" id="SM00557">
    <property type="entry name" value="IG_FLMN"/>
    <property type="match status" value="6"/>
</dbReference>
<reference evidence="7 8" key="1">
    <citation type="submission" date="2020-08" db="EMBL/GenBank/DDBJ databases">
        <authorList>
            <person name="Koutsovoulos G."/>
            <person name="Danchin GJ E."/>
        </authorList>
    </citation>
    <scope>NUCLEOTIDE SEQUENCE [LARGE SCALE GENOMIC DNA]</scope>
</reference>
<dbReference type="PROSITE" id="PS50194">
    <property type="entry name" value="FILAMIN_REPEAT"/>
    <property type="match status" value="9"/>
</dbReference>
<dbReference type="InterPro" id="IPR001715">
    <property type="entry name" value="CH_dom"/>
</dbReference>
<dbReference type="Pfam" id="PF00630">
    <property type="entry name" value="Filamin"/>
    <property type="match status" value="6"/>
</dbReference>
<name>A0A6V7VQ22_MELEN</name>
<dbReference type="GO" id="GO:0051015">
    <property type="term" value="F:actin filament binding"/>
    <property type="evidence" value="ECO:0007669"/>
    <property type="project" value="InterPro"/>
</dbReference>
<dbReference type="GO" id="GO:0030036">
    <property type="term" value="P:actin cytoskeleton organization"/>
    <property type="evidence" value="ECO:0007669"/>
    <property type="project" value="InterPro"/>
</dbReference>
<feature type="repeat" description="Filamin" evidence="4">
    <location>
        <begin position="553"/>
        <end position="583"/>
    </location>
</feature>
<feature type="repeat" description="Filamin" evidence="4">
    <location>
        <begin position="898"/>
        <end position="999"/>
    </location>
</feature>
<dbReference type="Pfam" id="PF00307">
    <property type="entry name" value="CH"/>
    <property type="match status" value="2"/>
</dbReference>
<dbReference type="InterPro" id="IPR036872">
    <property type="entry name" value="CH_dom_sf"/>
</dbReference>
<comment type="similarity">
    <text evidence="1">Belongs to the filamin family.</text>
</comment>
<dbReference type="Gene3D" id="2.60.40.10">
    <property type="entry name" value="Immunoglobulins"/>
    <property type="match status" value="9"/>
</dbReference>
<dbReference type="InterPro" id="IPR044801">
    <property type="entry name" value="Filamin"/>
</dbReference>
<dbReference type="InterPro" id="IPR001298">
    <property type="entry name" value="Filamin/ABP280_rpt"/>
</dbReference>
<evidence type="ECO:0000256" key="5">
    <source>
        <dbReference type="SAM" id="MobiDB-lite"/>
    </source>
</evidence>
<dbReference type="InterPro" id="IPR017868">
    <property type="entry name" value="Filamin/ABP280_repeat-like"/>
</dbReference>
<organism evidence="7 8">
    <name type="scientific">Meloidogyne enterolobii</name>
    <name type="common">Root-knot nematode worm</name>
    <name type="synonym">Meloidogyne mayaguensis</name>
    <dbReference type="NCBI Taxonomy" id="390850"/>
    <lineage>
        <taxon>Eukaryota</taxon>
        <taxon>Metazoa</taxon>
        <taxon>Ecdysozoa</taxon>
        <taxon>Nematoda</taxon>
        <taxon>Chromadorea</taxon>
        <taxon>Rhabditida</taxon>
        <taxon>Tylenchina</taxon>
        <taxon>Tylenchomorpha</taxon>
        <taxon>Tylenchoidea</taxon>
        <taxon>Meloidogynidae</taxon>
        <taxon>Meloidogyninae</taxon>
        <taxon>Meloidogyne</taxon>
    </lineage>
</organism>
<proteinExistence type="inferred from homology"/>
<dbReference type="PROSITE" id="PS00019">
    <property type="entry name" value="ACTININ_1"/>
    <property type="match status" value="1"/>
</dbReference>
<feature type="repeat" description="Filamin" evidence="4">
    <location>
        <begin position="694"/>
        <end position="775"/>
    </location>
</feature>
<dbReference type="Proteomes" id="UP000580250">
    <property type="component" value="Unassembled WGS sequence"/>
</dbReference>
<evidence type="ECO:0000256" key="3">
    <source>
        <dbReference type="ARBA" id="ARBA00023203"/>
    </source>
</evidence>
<dbReference type="PROSITE" id="PS50021">
    <property type="entry name" value="CH"/>
    <property type="match status" value="2"/>
</dbReference>
<feature type="repeat" description="Filamin" evidence="4">
    <location>
        <begin position="583"/>
        <end position="676"/>
    </location>
</feature>
<feature type="compositionally biased region" description="Polar residues" evidence="5">
    <location>
        <begin position="1129"/>
        <end position="1145"/>
    </location>
</feature>
<feature type="repeat" description="Filamin" evidence="4">
    <location>
        <begin position="368"/>
        <end position="453"/>
    </location>
</feature>
<feature type="domain" description="Calponin-homology (CH)" evidence="6">
    <location>
        <begin position="22"/>
        <end position="130"/>
    </location>
</feature>
<dbReference type="FunFam" id="1.10.418.10:FF:000006">
    <property type="entry name" value="Filamin-B isoform A"/>
    <property type="match status" value="1"/>
</dbReference>
<keyword evidence="3" id="KW-0009">Actin-binding</keyword>
<dbReference type="InterPro" id="IPR014756">
    <property type="entry name" value="Ig_E-set"/>
</dbReference>
<dbReference type="PANTHER" id="PTHR38537">
    <property type="entry name" value="JITTERBUG, ISOFORM N"/>
    <property type="match status" value="1"/>
</dbReference>
<dbReference type="SUPFAM" id="SSF47576">
    <property type="entry name" value="Calponin-homology domain, CH-domain"/>
    <property type="match status" value="1"/>
</dbReference>
<dbReference type="SMART" id="SM00033">
    <property type="entry name" value="CH"/>
    <property type="match status" value="2"/>
</dbReference>
<feature type="repeat" description="Filamin" evidence="4">
    <location>
        <begin position="776"/>
        <end position="872"/>
    </location>
</feature>
<keyword evidence="2" id="KW-0677">Repeat</keyword>
<feature type="repeat" description="Filamin" evidence="4">
    <location>
        <begin position="1175"/>
        <end position="1269"/>
    </location>
</feature>
<dbReference type="SUPFAM" id="SSF81296">
    <property type="entry name" value="E set domains"/>
    <property type="match status" value="9"/>
</dbReference>
<dbReference type="Gene3D" id="1.10.418.10">
    <property type="entry name" value="Calponin-like domain"/>
    <property type="match status" value="2"/>
</dbReference>
<gene>
    <name evidence="7" type="ORF">MENT_LOCUS28843</name>
</gene>
<dbReference type="EMBL" id="CAJEWN010000288">
    <property type="protein sequence ID" value="CAD2176995.1"/>
    <property type="molecule type" value="Genomic_DNA"/>
</dbReference>
<protein>
    <recommendedName>
        <fullName evidence="6">Calponin-homology (CH) domain-containing protein</fullName>
    </recommendedName>
</protein>
<accession>A0A6V7VQ22</accession>
<dbReference type="PANTHER" id="PTHR38537:SF8">
    <property type="entry name" value="FILAMIN-A"/>
    <property type="match status" value="1"/>
</dbReference>
<sequence length="1283" mass="142618">MLSNHSTQQTEVKLLKDEKWKVIQQNTFTRWVNKQLKHSANSPQLENLATDFADGIFLIKLAEVLSGKGLPRFNKKPIMRTQKLDNVSLVLNFFQNQENIKIVNIDSSHIVDHNLKLILGLVWTLILHYSLSHQHFTHADTTTSPTTITNGSDKKETPKQRLLAWIQGKIPGRRVANFTSTWNDGITLGALVDACTNGSLDEWINWESSNALENTQKAMQAAERLLGVEKLLTPEELSNPAVDEKSVMTYLAQFPKAQPLKQQSQKSSSLSISGIDRHHIVGIPSNFFVEIERIEDEIEVDITDYEGNRIEVEIATDENDDGEFKYKISFVPKNVGEHKINLYSKDSNQPSSSPFLVEQLLIKTNPSIKVVGLGDTANIGEKRRFKIENVIDYNRLDVAVINPDGMECVLDAGSERDGQTVTCCYTPRIGGIHTINVLFNKQHIPNSPFILDVYDHEEEEMLHEETIHEEIPKSPLSINKYENVVVWGRGLLPVGTSANEELCVYVDNCEDEVVVSVKKDDLLIPVSRQDFEQRPSAASQPFTAIHPRQSFVFTPSTSGKYEVSVKSAASNAHLGSSPYMIVVGPKNISSIRAVGPGLEGGVAEERAVFYVDTHGRANYLEFSIEGPSKTEIIYSDNGEGTAMVEYTPHVPGRYTINITELDTNSHIKDSPFVLWIEPSNLLPFKNIARPIRIPSFESNEGQVDNQFNFKIPKEIEAETFYVEIYDPNLQKVYFDFENKPEGNFYSFVPQKEGKHLISVVADKLAVEGWPFVIFVDGPFDPNKIWLSGPALSPTIQTRQKTNFSIDVHNIPKPKRVQVVVVGPEGEQVPVEVDLKTLSVYNARYEPMIPGVHKIYLTVNDQQIFEIPVNAVEYDTEEILEEESGDEQLLYYSPEIGDENRTRKEKQLISNVGARVASEIPEPVIGLSTAIVFTAPGQHISDLSVHVHGPSGDLKHDLKMEQIEKEKFRVSFVPHQSGLHTIELRNKNGEIYGSPYKIPVALLGTQRAFMAWADGPGLAVGVVGRPNPFTVWNAKNLGGGELTVSIDGPGKAEVGTVQHPNESNYQVEYTVQSPGLYTISVLFNDAPIGGSPFKVFVKPQTVETLSKTYSPPTSPASEQQHYDYLQISNRTESSPKSADEQNSASESYDDDRLLSPSRNKFGQGDYSNLSSPRQNGYEGDHRLVRASGAGLSSFTPRKANEFVVDTSATGMNALFVGAVTPHGPTDELSVSHSGGGKFVVKYTIPHDTEALIFVKYGDGQIPGSPFPVRPAHENGSGKEYNNRI</sequence>
<dbReference type="OrthoDB" id="18740at2759"/>
<feature type="compositionally biased region" description="Polar residues" evidence="5">
    <location>
        <begin position="1155"/>
        <end position="1173"/>
    </location>
</feature>
<feature type="domain" description="Calponin-homology (CH)" evidence="6">
    <location>
        <begin position="156"/>
        <end position="259"/>
    </location>
</feature>
<evidence type="ECO:0000259" key="6">
    <source>
        <dbReference type="PROSITE" id="PS50021"/>
    </source>
</evidence>
<feature type="repeat" description="Filamin" evidence="4">
    <location>
        <begin position="274"/>
        <end position="359"/>
    </location>
</feature>
<evidence type="ECO:0000256" key="4">
    <source>
        <dbReference type="PROSITE-ProRule" id="PRU00087"/>
    </source>
</evidence>
<feature type="compositionally biased region" description="Basic and acidic residues" evidence="5">
    <location>
        <begin position="1269"/>
        <end position="1283"/>
    </location>
</feature>